<feature type="domain" description="Ketoreductase" evidence="3">
    <location>
        <begin position="20"/>
        <end position="197"/>
    </location>
</feature>
<accession>A0ABQ5UE76</accession>
<dbReference type="SMART" id="SM00822">
    <property type="entry name" value="PKS_KR"/>
    <property type="match status" value="1"/>
</dbReference>
<dbReference type="InterPro" id="IPR002347">
    <property type="entry name" value="SDR_fam"/>
</dbReference>
<dbReference type="InterPro" id="IPR020904">
    <property type="entry name" value="Sc_DH/Rdtase_CS"/>
</dbReference>
<dbReference type="Gene3D" id="3.40.50.720">
    <property type="entry name" value="NAD(P)-binding Rossmann-like Domain"/>
    <property type="match status" value="1"/>
</dbReference>
<evidence type="ECO:0000256" key="2">
    <source>
        <dbReference type="RuleBase" id="RU000363"/>
    </source>
</evidence>
<sequence>MLQLLNKAFSDMNQIDLHGQVAVITGGAQGLGFAMAHRILASGAKVSLWDRDPTVLATAVAALGEGASSQIVDITDLDGLIAAHADVEAEIGPVSILVNSAGIAGSNASLEDYDPEEWRRVVEINLNGTFYVNKVVIPSMKARNYGRIVNISSVAGKEGNPNLSAYSAAKAGVIGLTKSLGKELAKFDIAVNAITPATAKTRILDTLTQEFIDYMLVRIPRGRFLEVEEAAAMVAWLVSKDNSFTTASVFDLSGGRTTY</sequence>
<protein>
    <submittedName>
        <fullName evidence="4">3-oxoacyl-ACP reductase</fullName>
    </submittedName>
</protein>
<dbReference type="PROSITE" id="PS00061">
    <property type="entry name" value="ADH_SHORT"/>
    <property type="match status" value="1"/>
</dbReference>
<evidence type="ECO:0000313" key="5">
    <source>
        <dbReference type="Proteomes" id="UP001161406"/>
    </source>
</evidence>
<dbReference type="SUPFAM" id="SSF51735">
    <property type="entry name" value="NAD(P)-binding Rossmann-fold domains"/>
    <property type="match status" value="1"/>
</dbReference>
<organism evidence="4 5">
    <name type="scientific">Devosia yakushimensis</name>
    <dbReference type="NCBI Taxonomy" id="470028"/>
    <lineage>
        <taxon>Bacteria</taxon>
        <taxon>Pseudomonadati</taxon>
        <taxon>Pseudomonadota</taxon>
        <taxon>Alphaproteobacteria</taxon>
        <taxon>Hyphomicrobiales</taxon>
        <taxon>Devosiaceae</taxon>
        <taxon>Devosia</taxon>
    </lineage>
</organism>
<comment type="caution">
    <text evidence="4">The sequence shown here is derived from an EMBL/GenBank/DDBJ whole genome shotgun (WGS) entry which is preliminary data.</text>
</comment>
<dbReference type="InterPro" id="IPR057326">
    <property type="entry name" value="KR_dom"/>
</dbReference>
<comment type="similarity">
    <text evidence="1 2">Belongs to the short-chain dehydrogenases/reductases (SDR) family.</text>
</comment>
<evidence type="ECO:0000259" key="3">
    <source>
        <dbReference type="SMART" id="SM00822"/>
    </source>
</evidence>
<dbReference type="PANTHER" id="PTHR42760">
    <property type="entry name" value="SHORT-CHAIN DEHYDROGENASES/REDUCTASES FAMILY MEMBER"/>
    <property type="match status" value="1"/>
</dbReference>
<keyword evidence="5" id="KW-1185">Reference proteome</keyword>
<dbReference type="Proteomes" id="UP001161406">
    <property type="component" value="Unassembled WGS sequence"/>
</dbReference>
<evidence type="ECO:0000256" key="1">
    <source>
        <dbReference type="ARBA" id="ARBA00006484"/>
    </source>
</evidence>
<reference evidence="4" key="1">
    <citation type="journal article" date="2014" name="Int. J. Syst. Evol. Microbiol.">
        <title>Complete genome of a new Firmicutes species belonging to the dominant human colonic microbiota ('Ruminococcus bicirculans') reveals two chromosomes and a selective capacity to utilize plant glucans.</title>
        <authorList>
            <consortium name="NISC Comparative Sequencing Program"/>
            <person name="Wegmann U."/>
            <person name="Louis P."/>
            <person name="Goesmann A."/>
            <person name="Henrissat B."/>
            <person name="Duncan S.H."/>
            <person name="Flint H.J."/>
        </authorList>
    </citation>
    <scope>NUCLEOTIDE SEQUENCE</scope>
    <source>
        <strain evidence="4">NBRC 103855</strain>
    </source>
</reference>
<dbReference type="PRINTS" id="PR00080">
    <property type="entry name" value="SDRFAMILY"/>
</dbReference>
<evidence type="ECO:0000313" key="4">
    <source>
        <dbReference type="EMBL" id="GLQ09913.1"/>
    </source>
</evidence>
<name>A0ABQ5UE76_9HYPH</name>
<dbReference type="Pfam" id="PF00106">
    <property type="entry name" value="adh_short"/>
    <property type="match status" value="1"/>
</dbReference>
<dbReference type="PRINTS" id="PR00081">
    <property type="entry name" value="GDHRDH"/>
</dbReference>
<gene>
    <name evidence="4" type="primary">fabG_1</name>
    <name evidence="4" type="ORF">GCM10007913_18450</name>
</gene>
<dbReference type="EMBL" id="BSNG01000001">
    <property type="protein sequence ID" value="GLQ09913.1"/>
    <property type="molecule type" value="Genomic_DNA"/>
</dbReference>
<proteinExistence type="inferred from homology"/>
<dbReference type="InterPro" id="IPR036291">
    <property type="entry name" value="NAD(P)-bd_dom_sf"/>
</dbReference>
<reference evidence="4" key="2">
    <citation type="submission" date="2023-01" db="EMBL/GenBank/DDBJ databases">
        <title>Draft genome sequence of Devosia yakushimensis strain NBRC 103855.</title>
        <authorList>
            <person name="Sun Q."/>
            <person name="Mori K."/>
        </authorList>
    </citation>
    <scope>NUCLEOTIDE SEQUENCE</scope>
    <source>
        <strain evidence="4">NBRC 103855</strain>
    </source>
</reference>
<dbReference type="PANTHER" id="PTHR42760:SF129">
    <property type="entry name" value="OXIDOREDUCTASE"/>
    <property type="match status" value="1"/>
</dbReference>